<feature type="domain" description="Protein kinase" evidence="21">
    <location>
        <begin position="515"/>
        <end position="801"/>
    </location>
</feature>
<feature type="transmembrane region" description="Helical" evidence="19">
    <location>
        <begin position="456"/>
        <end position="482"/>
    </location>
</feature>
<proteinExistence type="inferred from homology"/>
<dbReference type="EC" id="2.7.11.1" evidence="17"/>
<dbReference type="SMR" id="A0A6P5N7L5"/>
<dbReference type="PROSITE" id="PS00107">
    <property type="entry name" value="PROTEIN_KINASE_ATP"/>
    <property type="match status" value="1"/>
</dbReference>
<dbReference type="PROSITE" id="PS50011">
    <property type="entry name" value="PROTEIN_KINASE_DOM"/>
    <property type="match status" value="1"/>
</dbReference>
<evidence type="ECO:0000256" key="11">
    <source>
        <dbReference type="ARBA" id="ARBA00023136"/>
    </source>
</evidence>
<keyword evidence="8 17" id="KW-0418">Kinase</keyword>
<keyword evidence="2 17" id="KW-0723">Serine/threonine-protein kinase</keyword>
<evidence type="ECO:0000256" key="3">
    <source>
        <dbReference type="ARBA" id="ARBA00022536"/>
    </source>
</evidence>
<dbReference type="Pfam" id="PF00069">
    <property type="entry name" value="Pkinase"/>
    <property type="match status" value="1"/>
</dbReference>
<reference evidence="24" key="1">
    <citation type="journal article" date="2016" name="Nat. Genet.">
        <title>The genome sequences of Arachis duranensis and Arachis ipaensis, the diploid ancestors of cultivated peanut.</title>
        <authorList>
            <person name="Bertioli D.J."/>
            <person name="Cannon S.B."/>
            <person name="Froenicke L."/>
            <person name="Huang G."/>
            <person name="Farmer A.D."/>
            <person name="Cannon E.K."/>
            <person name="Liu X."/>
            <person name="Gao D."/>
            <person name="Clevenger J."/>
            <person name="Dash S."/>
            <person name="Ren L."/>
            <person name="Moretzsohn M.C."/>
            <person name="Shirasawa K."/>
            <person name="Huang W."/>
            <person name="Vidigal B."/>
            <person name="Abernathy B."/>
            <person name="Chu Y."/>
            <person name="Niederhuth C.E."/>
            <person name="Umale P."/>
            <person name="Araujo A.C."/>
            <person name="Kozik A."/>
            <person name="Kim K.D."/>
            <person name="Burow M.D."/>
            <person name="Varshney R.K."/>
            <person name="Wang X."/>
            <person name="Zhang X."/>
            <person name="Barkley N."/>
            <person name="Guimaraes P.M."/>
            <person name="Isobe S."/>
            <person name="Guo B."/>
            <person name="Liao B."/>
            <person name="Stalker H.T."/>
            <person name="Schmitz R.J."/>
            <person name="Scheffler B.E."/>
            <person name="Leal-Bertioli S.C."/>
            <person name="Xun X."/>
            <person name="Jackson S.A."/>
            <person name="Michelmore R."/>
            <person name="Ozias-Akins P."/>
        </authorList>
    </citation>
    <scope>NUCLEOTIDE SEQUENCE [LARGE SCALE GENOMIC DNA]</scope>
    <source>
        <strain evidence="24">cv. V14167</strain>
    </source>
</reference>
<evidence type="ECO:0000256" key="5">
    <source>
        <dbReference type="ARBA" id="ARBA00022692"/>
    </source>
</evidence>
<dbReference type="SUPFAM" id="SSF51110">
    <property type="entry name" value="alpha-D-mannose-specific plant lectins"/>
    <property type="match status" value="1"/>
</dbReference>
<evidence type="ECO:0000256" key="9">
    <source>
        <dbReference type="ARBA" id="ARBA00022840"/>
    </source>
</evidence>
<dbReference type="KEGG" id="adu:107474711"/>
<feature type="domain" description="Apple" evidence="23">
    <location>
        <begin position="332"/>
        <end position="421"/>
    </location>
</feature>
<evidence type="ECO:0000256" key="2">
    <source>
        <dbReference type="ARBA" id="ARBA00022527"/>
    </source>
</evidence>
<dbReference type="InterPro" id="IPR000719">
    <property type="entry name" value="Prot_kinase_dom"/>
</dbReference>
<evidence type="ECO:0000259" key="23">
    <source>
        <dbReference type="PROSITE" id="PS50948"/>
    </source>
</evidence>
<evidence type="ECO:0000256" key="20">
    <source>
        <dbReference type="SAM" id="SignalP"/>
    </source>
</evidence>
<dbReference type="GeneID" id="107474711"/>
<evidence type="ECO:0000256" key="8">
    <source>
        <dbReference type="ARBA" id="ARBA00022777"/>
    </source>
</evidence>
<dbReference type="SMART" id="SM00108">
    <property type="entry name" value="B_lectin"/>
    <property type="match status" value="1"/>
</dbReference>
<comment type="catalytic activity">
    <reaction evidence="16 17">
        <text>L-seryl-[protein] + ATP = O-phospho-L-seryl-[protein] + ADP + H(+)</text>
        <dbReference type="Rhea" id="RHEA:17989"/>
        <dbReference type="Rhea" id="RHEA-COMP:9863"/>
        <dbReference type="Rhea" id="RHEA-COMP:11604"/>
        <dbReference type="ChEBI" id="CHEBI:15378"/>
        <dbReference type="ChEBI" id="CHEBI:29999"/>
        <dbReference type="ChEBI" id="CHEBI:30616"/>
        <dbReference type="ChEBI" id="CHEBI:83421"/>
        <dbReference type="ChEBI" id="CHEBI:456216"/>
        <dbReference type="EC" id="2.7.11.1"/>
    </reaction>
</comment>
<feature type="binding site" evidence="18">
    <location>
        <position position="544"/>
    </location>
    <ligand>
        <name>ATP</name>
        <dbReference type="ChEBI" id="CHEBI:30616"/>
    </ligand>
</feature>
<keyword evidence="4 17" id="KW-0808">Transferase</keyword>
<dbReference type="AlphaFoldDB" id="A0A6P5N7L5"/>
<evidence type="ECO:0000256" key="12">
    <source>
        <dbReference type="ARBA" id="ARBA00023157"/>
    </source>
</evidence>
<keyword evidence="24" id="KW-1185">Reference proteome</keyword>
<dbReference type="InterPro" id="IPR024171">
    <property type="entry name" value="SRK-like_kinase"/>
</dbReference>
<dbReference type="SUPFAM" id="SSF56112">
    <property type="entry name" value="Protein kinase-like (PK-like)"/>
    <property type="match status" value="1"/>
</dbReference>
<keyword evidence="6 20" id="KW-0732">Signal</keyword>
<dbReference type="GO" id="GO:0005524">
    <property type="term" value="F:ATP binding"/>
    <property type="evidence" value="ECO:0007669"/>
    <property type="project" value="UniProtKB-UniRule"/>
</dbReference>
<evidence type="ECO:0000256" key="15">
    <source>
        <dbReference type="ARBA" id="ARBA00047899"/>
    </source>
</evidence>
<evidence type="ECO:0000256" key="7">
    <source>
        <dbReference type="ARBA" id="ARBA00022741"/>
    </source>
</evidence>
<keyword evidence="11 19" id="KW-0472">Membrane</keyword>
<protein>
    <recommendedName>
        <fullName evidence="17">Receptor-like serine/threonine-protein kinase</fullName>
        <ecNumber evidence="17">2.7.11.1</ecNumber>
    </recommendedName>
</protein>
<feature type="chain" id="PRO_5028318735" description="Receptor-like serine/threonine-protein kinase" evidence="20">
    <location>
        <begin position="25"/>
        <end position="801"/>
    </location>
</feature>
<dbReference type="PROSITE" id="PS50927">
    <property type="entry name" value="BULB_LECTIN"/>
    <property type="match status" value="1"/>
</dbReference>
<dbReference type="Pfam" id="PF00954">
    <property type="entry name" value="S_locus_glycop"/>
    <property type="match status" value="1"/>
</dbReference>
<dbReference type="InterPro" id="IPR001480">
    <property type="entry name" value="Bulb-type_lectin_dom"/>
</dbReference>
<evidence type="ECO:0000259" key="22">
    <source>
        <dbReference type="PROSITE" id="PS50927"/>
    </source>
</evidence>
<name>A0A6P5N7L5_ARADU</name>
<dbReference type="RefSeq" id="XP_020991158.1">
    <property type="nucleotide sequence ID" value="XM_021135499.2"/>
</dbReference>
<dbReference type="InterPro" id="IPR036426">
    <property type="entry name" value="Bulb-type_lectin_dom_sf"/>
</dbReference>
<evidence type="ECO:0000256" key="6">
    <source>
        <dbReference type="ARBA" id="ARBA00022729"/>
    </source>
</evidence>
<dbReference type="PANTHER" id="PTHR47974">
    <property type="entry name" value="OS07G0415500 PROTEIN"/>
    <property type="match status" value="1"/>
</dbReference>
<evidence type="ECO:0000256" key="10">
    <source>
        <dbReference type="ARBA" id="ARBA00022989"/>
    </source>
</evidence>
<evidence type="ECO:0000313" key="25">
    <source>
        <dbReference type="RefSeq" id="XP_020991158.1"/>
    </source>
</evidence>
<dbReference type="CDD" id="cd14066">
    <property type="entry name" value="STKc_IRAK"/>
    <property type="match status" value="1"/>
</dbReference>
<keyword evidence="10 19" id="KW-1133">Transmembrane helix</keyword>
<evidence type="ECO:0000256" key="14">
    <source>
        <dbReference type="ARBA" id="ARBA00023180"/>
    </source>
</evidence>
<dbReference type="InterPro" id="IPR011009">
    <property type="entry name" value="Kinase-like_dom_sf"/>
</dbReference>
<dbReference type="FunFam" id="1.10.510.10:FF:000537">
    <property type="entry name" value="Putative receptor-like protein kinase"/>
    <property type="match status" value="1"/>
</dbReference>
<keyword evidence="7 17" id="KW-0547">Nucleotide-binding</keyword>
<dbReference type="FunFam" id="3.30.200.20:FF:000059">
    <property type="entry name" value="S-receptor-like serine/threonine-protein kinase"/>
    <property type="match status" value="1"/>
</dbReference>
<dbReference type="InterPro" id="IPR000858">
    <property type="entry name" value="S_locus_glycoprot_dom"/>
</dbReference>
<dbReference type="GO" id="GO:0016020">
    <property type="term" value="C:membrane"/>
    <property type="evidence" value="ECO:0007669"/>
    <property type="project" value="UniProtKB-SubCell"/>
</dbReference>
<sequence length="801" mass="89541">MNMASSALMLFLLVLYFSFQFSSCLDALNKGYSSLSVEKAEQDIIVSENGMFSAGFFEVGGNAFSFAIWFTTRPDSQNITTPTVVWMANRDQPVNGKRSKLSLLHTGNLALVDAGQFQVWSSETESNVPTELRLGNDGNLVLRELPAGHILWQSFDFPTDTLLPGQHLTRSTQLVSSRTETNHSSGFYKFSFDDRNVLTLVYDGPDVSSTYWPSSAILAWQAGRFTYNSSRIAVLNPLGGFDSSDNYNKRTSDYGAVLPRRLTIDHDGNLRVYSQDRSQKWYVSLQAISDSCTIHGICGANSVCRFDLKKGRKCSCVPGYKVKNQSDWSYGCESIFAATSNESKVTFLELGQVEFYGYDANYLPNSTYTGCESLCLNNSNCKGFQYSYDNGAGVFKCYTKTQLLNGHFPGGAGTITYLKVPKGKSFPPSYEDSVIRNSDCSVKIHREYSKKHVSRFVSFLLWFATAIGVLEMACVLVVLFLIKSQHNSSIDPHGHHLATVGFRKFSYSELKKATKGFSQEIGRGAGGIVYKAILSDQRIAAVKKLNDAMQGEGEFLAEVSIIGRLNHMNLIEMWGYCAEGKHRLLVYEYMENGSLADNLSSNTLDWSKRYNVALGTARGLAYLHEECLEWILHCDIKPQNILLDSNYQPKVADFGLSKLLNRDVLNNDRNFSMIRGTRGYMAPEWVFNLAVTSKVDVYSYGIVLLEMITGKNPAADIQAINGDEPYNGRLVTWVREKKRECASWVEQIMDSALGSNYDENKMEILARVALDCIEEDNEQRPTMSQVVEMLQSQDCDPNGEA</sequence>
<dbReference type="PIRSF" id="PIRSF000641">
    <property type="entry name" value="SRK"/>
    <property type="match status" value="1"/>
</dbReference>
<evidence type="ECO:0000256" key="19">
    <source>
        <dbReference type="SAM" id="Phobius"/>
    </source>
</evidence>
<evidence type="ECO:0000256" key="16">
    <source>
        <dbReference type="ARBA" id="ARBA00048679"/>
    </source>
</evidence>
<evidence type="ECO:0000256" key="18">
    <source>
        <dbReference type="PROSITE-ProRule" id="PRU10141"/>
    </source>
</evidence>
<evidence type="ECO:0000313" key="24">
    <source>
        <dbReference type="Proteomes" id="UP000515211"/>
    </source>
</evidence>
<feature type="signal peptide" evidence="20">
    <location>
        <begin position="1"/>
        <end position="24"/>
    </location>
</feature>
<evidence type="ECO:0000256" key="13">
    <source>
        <dbReference type="ARBA" id="ARBA00023170"/>
    </source>
</evidence>
<feature type="transmembrane region" description="Helical" evidence="19">
    <location>
        <begin position="51"/>
        <end position="70"/>
    </location>
</feature>
<dbReference type="GO" id="GO:0048544">
    <property type="term" value="P:recognition of pollen"/>
    <property type="evidence" value="ECO:0007669"/>
    <property type="project" value="InterPro"/>
</dbReference>
<evidence type="ECO:0000256" key="1">
    <source>
        <dbReference type="ARBA" id="ARBA00004479"/>
    </source>
</evidence>
<dbReference type="CDD" id="cd01098">
    <property type="entry name" value="PAN_AP_plant"/>
    <property type="match status" value="1"/>
</dbReference>
<comment type="similarity">
    <text evidence="17">Belongs to the protein kinase superfamily. Ser/Thr protein kinase family.</text>
</comment>
<dbReference type="PROSITE" id="PS50948">
    <property type="entry name" value="PAN"/>
    <property type="match status" value="1"/>
</dbReference>
<dbReference type="PANTHER" id="PTHR47974:SF3">
    <property type="entry name" value="RECEPTOR-LIKE SERINE_THREONINE-PROTEIN KINASE"/>
    <property type="match status" value="1"/>
</dbReference>
<comment type="subcellular location">
    <subcellularLocation>
        <location evidence="1">Membrane</location>
        <topology evidence="1">Single-pass type I membrane protein</topology>
    </subcellularLocation>
</comment>
<dbReference type="CDD" id="cd00028">
    <property type="entry name" value="B_lectin"/>
    <property type="match status" value="1"/>
</dbReference>
<dbReference type="Gene3D" id="3.30.200.20">
    <property type="entry name" value="Phosphorylase Kinase, domain 1"/>
    <property type="match status" value="1"/>
</dbReference>
<organism evidence="24 25">
    <name type="scientific">Arachis duranensis</name>
    <name type="common">Wild peanut</name>
    <dbReference type="NCBI Taxonomy" id="130453"/>
    <lineage>
        <taxon>Eukaryota</taxon>
        <taxon>Viridiplantae</taxon>
        <taxon>Streptophyta</taxon>
        <taxon>Embryophyta</taxon>
        <taxon>Tracheophyta</taxon>
        <taxon>Spermatophyta</taxon>
        <taxon>Magnoliopsida</taxon>
        <taxon>eudicotyledons</taxon>
        <taxon>Gunneridae</taxon>
        <taxon>Pentapetalae</taxon>
        <taxon>rosids</taxon>
        <taxon>fabids</taxon>
        <taxon>Fabales</taxon>
        <taxon>Fabaceae</taxon>
        <taxon>Papilionoideae</taxon>
        <taxon>50 kb inversion clade</taxon>
        <taxon>dalbergioids sensu lato</taxon>
        <taxon>Dalbergieae</taxon>
        <taxon>Pterocarpus clade</taxon>
        <taxon>Arachis</taxon>
    </lineage>
</organism>
<reference evidence="25" key="2">
    <citation type="submission" date="2025-08" db="UniProtKB">
        <authorList>
            <consortium name="RefSeq"/>
        </authorList>
    </citation>
    <scope>IDENTIFICATION</scope>
    <source>
        <tissue evidence="25">Whole plant</tissue>
    </source>
</reference>
<keyword evidence="14" id="KW-0325">Glycoprotein</keyword>
<keyword evidence="3" id="KW-0245">EGF-like domain</keyword>
<evidence type="ECO:0000256" key="17">
    <source>
        <dbReference type="PIRNR" id="PIRNR000641"/>
    </source>
</evidence>
<gene>
    <name evidence="25" type="primary">LOC107474711</name>
</gene>
<dbReference type="Gene3D" id="2.90.10.10">
    <property type="entry name" value="Bulb-type lectin domain"/>
    <property type="match status" value="1"/>
</dbReference>
<keyword evidence="5 19" id="KW-0812">Transmembrane</keyword>
<evidence type="ECO:0000259" key="21">
    <source>
        <dbReference type="PROSITE" id="PS50011"/>
    </source>
</evidence>
<dbReference type="SMART" id="SM00220">
    <property type="entry name" value="S_TKc"/>
    <property type="match status" value="1"/>
</dbReference>
<evidence type="ECO:0000256" key="4">
    <source>
        <dbReference type="ARBA" id="ARBA00022679"/>
    </source>
</evidence>
<dbReference type="InterPro" id="IPR017441">
    <property type="entry name" value="Protein_kinase_ATP_BS"/>
</dbReference>
<dbReference type="Pfam" id="PF01453">
    <property type="entry name" value="B_lectin"/>
    <property type="match status" value="1"/>
</dbReference>
<dbReference type="PROSITE" id="PS00108">
    <property type="entry name" value="PROTEIN_KINASE_ST"/>
    <property type="match status" value="1"/>
</dbReference>
<feature type="domain" description="Bulb-type lectin" evidence="22">
    <location>
        <begin position="42"/>
        <end position="155"/>
    </location>
</feature>
<dbReference type="InterPro" id="IPR003609">
    <property type="entry name" value="Pan_app"/>
</dbReference>
<dbReference type="GO" id="GO:0004674">
    <property type="term" value="F:protein serine/threonine kinase activity"/>
    <property type="evidence" value="ECO:0007669"/>
    <property type="project" value="UniProtKB-KW"/>
</dbReference>
<keyword evidence="12" id="KW-1015">Disulfide bond</keyword>
<dbReference type="Gene3D" id="1.10.510.10">
    <property type="entry name" value="Transferase(Phosphotransferase) domain 1"/>
    <property type="match status" value="1"/>
</dbReference>
<dbReference type="Gene3D" id="3.50.4.10">
    <property type="entry name" value="Hepatocyte Growth Factor"/>
    <property type="match status" value="1"/>
</dbReference>
<comment type="catalytic activity">
    <reaction evidence="15 17">
        <text>L-threonyl-[protein] + ATP = O-phospho-L-threonyl-[protein] + ADP + H(+)</text>
        <dbReference type="Rhea" id="RHEA:46608"/>
        <dbReference type="Rhea" id="RHEA-COMP:11060"/>
        <dbReference type="Rhea" id="RHEA-COMP:11605"/>
        <dbReference type="ChEBI" id="CHEBI:15378"/>
        <dbReference type="ChEBI" id="CHEBI:30013"/>
        <dbReference type="ChEBI" id="CHEBI:30616"/>
        <dbReference type="ChEBI" id="CHEBI:61977"/>
        <dbReference type="ChEBI" id="CHEBI:456216"/>
        <dbReference type="EC" id="2.7.11.1"/>
    </reaction>
</comment>
<accession>A0A6P5N7L5</accession>
<keyword evidence="9 17" id="KW-0067">ATP-binding</keyword>
<dbReference type="InterPro" id="IPR008271">
    <property type="entry name" value="Ser/Thr_kinase_AS"/>
</dbReference>
<dbReference type="Proteomes" id="UP000515211">
    <property type="component" value="Chromosome 2"/>
</dbReference>
<keyword evidence="13 25" id="KW-0675">Receptor</keyword>